<accession>A0ABD2VT26</accession>
<dbReference type="InterPro" id="IPR052628">
    <property type="entry name" value="CFAP70"/>
</dbReference>
<feature type="compositionally biased region" description="Polar residues" evidence="3">
    <location>
        <begin position="547"/>
        <end position="560"/>
    </location>
</feature>
<proteinExistence type="predicted"/>
<keyword evidence="1" id="KW-0677">Repeat</keyword>
<dbReference type="AlphaFoldDB" id="A0ABD2VT26"/>
<comment type="caution">
    <text evidence="4">The sequence shown here is derived from an EMBL/GenBank/DDBJ whole genome shotgun (WGS) entry which is preliminary data.</text>
</comment>
<reference evidence="4 5" key="1">
    <citation type="journal article" date="2024" name="bioRxiv">
        <title>A reference genome for Trichogramma kaykai: A tiny desert-dwelling parasitoid wasp with competing sex-ratio distorters.</title>
        <authorList>
            <person name="Culotta J."/>
            <person name="Lindsey A.R."/>
        </authorList>
    </citation>
    <scope>NUCLEOTIDE SEQUENCE [LARGE SCALE GENOMIC DNA]</scope>
    <source>
        <strain evidence="4 5">KSX58</strain>
    </source>
</reference>
<feature type="region of interest" description="Disordered" evidence="3">
    <location>
        <begin position="30"/>
        <end position="53"/>
    </location>
</feature>
<feature type="compositionally biased region" description="Basic and acidic residues" evidence="3">
    <location>
        <begin position="30"/>
        <end position="45"/>
    </location>
</feature>
<protein>
    <submittedName>
        <fullName evidence="4">Uncharacterized protein</fullName>
    </submittedName>
</protein>
<dbReference type="SMART" id="SM00028">
    <property type="entry name" value="TPR"/>
    <property type="match status" value="4"/>
</dbReference>
<dbReference type="EMBL" id="JBJJXI010000182">
    <property type="protein sequence ID" value="KAL3383700.1"/>
    <property type="molecule type" value="Genomic_DNA"/>
</dbReference>
<organism evidence="4 5">
    <name type="scientific">Trichogramma kaykai</name>
    <dbReference type="NCBI Taxonomy" id="54128"/>
    <lineage>
        <taxon>Eukaryota</taxon>
        <taxon>Metazoa</taxon>
        <taxon>Ecdysozoa</taxon>
        <taxon>Arthropoda</taxon>
        <taxon>Hexapoda</taxon>
        <taxon>Insecta</taxon>
        <taxon>Pterygota</taxon>
        <taxon>Neoptera</taxon>
        <taxon>Endopterygota</taxon>
        <taxon>Hymenoptera</taxon>
        <taxon>Apocrita</taxon>
        <taxon>Proctotrupomorpha</taxon>
        <taxon>Chalcidoidea</taxon>
        <taxon>Trichogrammatidae</taxon>
        <taxon>Trichogramma</taxon>
    </lineage>
</organism>
<feature type="region of interest" description="Disordered" evidence="3">
    <location>
        <begin position="539"/>
        <end position="560"/>
    </location>
</feature>
<evidence type="ECO:0000256" key="2">
    <source>
        <dbReference type="ARBA" id="ARBA00022803"/>
    </source>
</evidence>
<name>A0ABD2VT26_9HYME</name>
<evidence type="ECO:0000256" key="1">
    <source>
        <dbReference type="ARBA" id="ARBA00022737"/>
    </source>
</evidence>
<gene>
    <name evidence="4" type="ORF">TKK_020369</name>
</gene>
<dbReference type="PANTHER" id="PTHR44314:SF1">
    <property type="entry name" value="CILIA- AND FLAGELLA-ASSOCIATED PROTEIN 70"/>
    <property type="match status" value="1"/>
</dbReference>
<dbReference type="InterPro" id="IPR011990">
    <property type="entry name" value="TPR-like_helical_dom_sf"/>
</dbReference>
<dbReference type="PANTHER" id="PTHR44314">
    <property type="entry name" value="CILIA- AND FLAGELLA-ASSOCIATED PROTEIN 70"/>
    <property type="match status" value="1"/>
</dbReference>
<dbReference type="SUPFAM" id="SSF48452">
    <property type="entry name" value="TPR-like"/>
    <property type="match status" value="2"/>
</dbReference>
<keyword evidence="5" id="KW-1185">Reference proteome</keyword>
<evidence type="ECO:0000313" key="5">
    <source>
        <dbReference type="Proteomes" id="UP001627154"/>
    </source>
</evidence>
<evidence type="ECO:0000256" key="3">
    <source>
        <dbReference type="SAM" id="MobiDB-lite"/>
    </source>
</evidence>
<evidence type="ECO:0000313" key="4">
    <source>
        <dbReference type="EMBL" id="KAL3383700.1"/>
    </source>
</evidence>
<dbReference type="InterPro" id="IPR019734">
    <property type="entry name" value="TPR_rpt"/>
</dbReference>
<dbReference type="Proteomes" id="UP001627154">
    <property type="component" value="Unassembled WGS sequence"/>
</dbReference>
<dbReference type="Gene3D" id="1.25.40.10">
    <property type="entry name" value="Tetratricopeptide repeat domain"/>
    <property type="match status" value="2"/>
</dbReference>
<keyword evidence="2" id="KW-0802">TPR repeat</keyword>
<sequence>MDYAERCVPCQDSGLLMNSRSYAISVIKSERDSDKYEEDKETEKNEEGEECSSDSEIEILIHNVENFIREGNASLKFLLKHDGKLLGESKVIKFESTLGDPCKKHTIDFSAGLCYNALCEKSVASIVSSPVLIEVLEYVQVPRPVQTPNKKNKKGPARSSISIKSVEQIVTLGICNIDLLPIVLGEETLSKKKLILDTPVYSWDESAVPWQCLPRIAVSVIIPDTPSILQDISYNVLNITIESLFNLPSYFARYMRYKCETTIQTRENDERITFETGKWVDYPDVEGTKKWKGLQNIDGRGSFSKYKIDFNYGRIKNDFKEQFCMKEATKKNVPRIQWNTMHRLLMNENDSQSLKWHINKYRKWNLKILVDESEEGQENSEQECVTVYQCEVDISQLLFPGNKTTRVLAQLYQLIDESESEEASRHVGSFCRGSKISANSNEAGDYTEEDYQTRKDPLFTESGKPVLILVEFEVFKPLIIPRVLEEFTDAFEKLKDKKVNRDLVKLPYTTQLVEEEYDDCVKYLFDFINENYKDFKESMKKEDSKNGSEMSESCESSARKFSSPDELSRFQKHLHDSGKYCTMRNILKKRIANLVEMKFPDRYSCAIDSKRRQEMTTACYTYLIEKMHAAINTKINVCADEMQKHAETPKVLWFRAEEAYEAGDQKKADKLYAKIVVGATNDPDSWIMYATNFVRSGKVDEAIECCREAIRLIDRHKIALTLYGILLMMKNKYDEAEIFLKAATHFYPRFVEGWALLHLFYIQIHYNPGIDITLQLAEDSLRDRKKEIEPMFVFKEEPMTWCAEICHDDRVFLLTANFLLRLNLYDIAGLALAQDICHTKKSIAFLYFSSVVHYLQCDYTSSLKSLQETELLIGPEYCVAALKGHCDHQLGNFEKSLEQYEIADMLHKRPDDIHLVHLRMGSQLIDNGDYKHALDVFLRACKSRPTCKTWLGVGISCYNLKEYDKSELALMEANSLDPEDAEVWGYLCLLNIALNRPDEFDQCYTQTIKLKLENRQLMSVIKDKMMQSGFAIPIIEC</sequence>